<dbReference type="InterPro" id="IPR044149">
    <property type="entry name" value="Nitrilases_CHs"/>
</dbReference>
<dbReference type="PROSITE" id="PS00920">
    <property type="entry name" value="NITRIL_CHT_1"/>
    <property type="match status" value="1"/>
</dbReference>
<accession>A0A9W8SA78</accession>
<evidence type="ECO:0000256" key="3">
    <source>
        <dbReference type="ARBA" id="ARBA00036406"/>
    </source>
</evidence>
<dbReference type="SUPFAM" id="SSF56317">
    <property type="entry name" value="Carbon-nitrogen hydrolase"/>
    <property type="match status" value="1"/>
</dbReference>
<comment type="catalytic activity">
    <reaction evidence="3">
        <text>a nitrile + 2 H2O = a carboxylate + NH4(+)</text>
        <dbReference type="Rhea" id="RHEA:21724"/>
        <dbReference type="ChEBI" id="CHEBI:15377"/>
        <dbReference type="ChEBI" id="CHEBI:18379"/>
        <dbReference type="ChEBI" id="CHEBI:28938"/>
        <dbReference type="ChEBI" id="CHEBI:29067"/>
        <dbReference type="EC" id="3.5.5.1"/>
    </reaction>
</comment>
<dbReference type="CDD" id="cd07564">
    <property type="entry name" value="nitrilases_CHs"/>
    <property type="match status" value="1"/>
</dbReference>
<feature type="active site" description="Proton acceptor" evidence="5">
    <location>
        <position position="50"/>
    </location>
</feature>
<dbReference type="Proteomes" id="UP001152049">
    <property type="component" value="Unassembled WGS sequence"/>
</dbReference>
<dbReference type="AlphaFoldDB" id="A0A9W8SA78"/>
<dbReference type="Pfam" id="PF00795">
    <property type="entry name" value="CN_hydrolase"/>
    <property type="match status" value="1"/>
</dbReference>
<dbReference type="InterPro" id="IPR036526">
    <property type="entry name" value="C-N_Hydrolase_sf"/>
</dbReference>
<evidence type="ECO:0000256" key="1">
    <source>
        <dbReference type="ARBA" id="ARBA00008129"/>
    </source>
</evidence>
<name>A0A9W8SA78_9HYPO</name>
<evidence type="ECO:0000259" key="6">
    <source>
        <dbReference type="PROSITE" id="PS50263"/>
    </source>
</evidence>
<dbReference type="InterPro" id="IPR000132">
    <property type="entry name" value="Nitrilase/CN_hydratase_CS"/>
</dbReference>
<evidence type="ECO:0000313" key="7">
    <source>
        <dbReference type="EMBL" id="KAJ4267060.1"/>
    </source>
</evidence>
<dbReference type="InterPro" id="IPR003010">
    <property type="entry name" value="C-N_Hydrolase"/>
</dbReference>
<keyword evidence="2" id="KW-0378">Hydrolase</keyword>
<reference evidence="7" key="1">
    <citation type="submission" date="2022-09" db="EMBL/GenBank/DDBJ databases">
        <title>Fusarium specimens isolated from Avocado Roots.</title>
        <authorList>
            <person name="Stajich J."/>
            <person name="Roper C."/>
            <person name="Heimlech-Rivalta G."/>
        </authorList>
    </citation>
    <scope>NUCLEOTIDE SEQUENCE</scope>
    <source>
        <strain evidence="7">CF00136</strain>
    </source>
</reference>
<proteinExistence type="inferred from homology"/>
<evidence type="ECO:0000256" key="5">
    <source>
        <dbReference type="PROSITE-ProRule" id="PRU10139"/>
    </source>
</evidence>
<dbReference type="Gene3D" id="3.60.110.10">
    <property type="entry name" value="Carbon-nitrogen hydrolase"/>
    <property type="match status" value="1"/>
</dbReference>
<comment type="similarity">
    <text evidence="1">Belongs to the carbon-nitrogen hydrolase superfamily. Nitrilase family.</text>
</comment>
<evidence type="ECO:0000256" key="2">
    <source>
        <dbReference type="ARBA" id="ARBA00022801"/>
    </source>
</evidence>
<keyword evidence="8" id="KW-1185">Reference proteome</keyword>
<evidence type="ECO:0000313" key="8">
    <source>
        <dbReference type="Proteomes" id="UP001152049"/>
    </source>
</evidence>
<organism evidence="7 8">
    <name type="scientific">Fusarium torreyae</name>
    <dbReference type="NCBI Taxonomy" id="1237075"/>
    <lineage>
        <taxon>Eukaryota</taxon>
        <taxon>Fungi</taxon>
        <taxon>Dikarya</taxon>
        <taxon>Ascomycota</taxon>
        <taxon>Pezizomycotina</taxon>
        <taxon>Sordariomycetes</taxon>
        <taxon>Hypocreomycetidae</taxon>
        <taxon>Hypocreales</taxon>
        <taxon>Nectriaceae</taxon>
        <taxon>Fusarium</taxon>
    </lineage>
</organism>
<evidence type="ECO:0000256" key="4">
    <source>
        <dbReference type="ARBA" id="ARBA00039045"/>
    </source>
</evidence>
<gene>
    <name evidence="7" type="ORF">NW762_003158</name>
</gene>
<protein>
    <recommendedName>
        <fullName evidence="4">nitrilase</fullName>
        <ecNumber evidence="4">3.5.5.1</ecNumber>
    </recommendedName>
</protein>
<comment type="caution">
    <text evidence="7">The sequence shown here is derived from an EMBL/GenBank/DDBJ whole genome shotgun (WGS) entry which is preliminary data.</text>
</comment>
<dbReference type="GO" id="GO:0016836">
    <property type="term" value="F:hydro-lyase activity"/>
    <property type="evidence" value="ECO:0007669"/>
    <property type="project" value="UniProtKB-ARBA"/>
</dbReference>
<sequence length="373" mass="41300">MVHTPQSNIIKVAVAQIEPEWLDLQASVKKACLVITEAATNGASLVAFSEAHIPGYPLWILKDLMNAEKHVAYIKNSLIIDSPEMRTIQQCAANNKIVVVLGFSENDHHSLFISQAIIDIDGKIRVKRRKLKATHFERAVFGDASGNSLVNVATTSLGRRVGVLACWEHCQPLLKYHTATQREEIHCPGWPPLYPHQDQGLYSMAMEGKTFVLHLMAPLAFQGGLLMAQAYAIESQTFVLHATSVVSEKGLKKLGLDPETTTFKVGGRHSTVIGPDGRILSKPLDPNTEELVYANLDMDDILLARAFLDICGHYSRPDLLWLGCNISGRKHKLDSNEELLTAIRNEEPFELSLLHSPCAIYKGESKVLIVIIK</sequence>
<feature type="domain" description="CN hydrolase" evidence="6">
    <location>
        <begin position="10"/>
        <end position="298"/>
    </location>
</feature>
<dbReference type="PANTHER" id="PTHR46044">
    <property type="entry name" value="NITRILASE"/>
    <property type="match status" value="1"/>
</dbReference>
<dbReference type="EMBL" id="JAOQAZ010000004">
    <property type="protein sequence ID" value="KAJ4267060.1"/>
    <property type="molecule type" value="Genomic_DNA"/>
</dbReference>
<dbReference type="PANTHER" id="PTHR46044:SF14">
    <property type="entry name" value="ARYLACETONITRILASE"/>
    <property type="match status" value="1"/>
</dbReference>
<dbReference type="OrthoDB" id="10250282at2759"/>
<dbReference type="EC" id="3.5.5.1" evidence="4"/>
<dbReference type="GO" id="GO:0000257">
    <property type="term" value="F:nitrilase activity"/>
    <property type="evidence" value="ECO:0007669"/>
    <property type="project" value="UniProtKB-EC"/>
</dbReference>
<dbReference type="PROSITE" id="PS50263">
    <property type="entry name" value="CN_HYDROLASE"/>
    <property type="match status" value="1"/>
</dbReference>